<dbReference type="RefSeq" id="WP_264716239.1">
    <property type="nucleotide sequence ID" value="NZ_JAPDNT010000034.1"/>
</dbReference>
<dbReference type="Gene3D" id="3.40.50.300">
    <property type="entry name" value="P-loop containing nucleotide triphosphate hydrolases"/>
    <property type="match status" value="1"/>
</dbReference>
<evidence type="ECO:0000313" key="3">
    <source>
        <dbReference type="Proteomes" id="UP001165679"/>
    </source>
</evidence>
<organism evidence="2 3">
    <name type="scientific">Limobrevibacterium gyesilva</name>
    <dbReference type="NCBI Taxonomy" id="2991712"/>
    <lineage>
        <taxon>Bacteria</taxon>
        <taxon>Pseudomonadati</taxon>
        <taxon>Pseudomonadota</taxon>
        <taxon>Alphaproteobacteria</taxon>
        <taxon>Acetobacterales</taxon>
        <taxon>Acetobacteraceae</taxon>
        <taxon>Limobrevibacterium</taxon>
    </lineage>
</organism>
<sequence>MFLQTRGLSVRYGAEIGIADLADRRISKMSGGQRQLVMIAQVLAAHPVVRT</sequence>
<name>A0AA42CJW3_9PROT</name>
<comment type="caution">
    <text evidence="2">The sequence shown here is derived from an EMBL/GenBank/DDBJ whole genome shotgun (WGS) entry which is preliminary data.</text>
</comment>
<dbReference type="Proteomes" id="UP001165679">
    <property type="component" value="Unassembled WGS sequence"/>
</dbReference>
<evidence type="ECO:0000259" key="1">
    <source>
        <dbReference type="Pfam" id="PF00005"/>
    </source>
</evidence>
<dbReference type="SUPFAM" id="SSF52540">
    <property type="entry name" value="P-loop containing nucleoside triphosphate hydrolases"/>
    <property type="match status" value="1"/>
</dbReference>
<gene>
    <name evidence="2" type="ORF">OL599_22290</name>
</gene>
<reference evidence="2" key="2">
    <citation type="submission" date="2022-10" db="EMBL/GenBank/DDBJ databases">
        <authorList>
            <person name="Trinh H.N."/>
        </authorList>
    </citation>
    <scope>NUCLEOTIDE SEQUENCE</scope>
    <source>
        <strain evidence="2">RN2-1</strain>
    </source>
</reference>
<keyword evidence="3" id="KW-1185">Reference proteome</keyword>
<dbReference type="AlphaFoldDB" id="A0AA42CJW3"/>
<protein>
    <recommendedName>
        <fullName evidence="1">ABC transporter domain-containing protein</fullName>
    </recommendedName>
</protein>
<feature type="domain" description="ABC transporter" evidence="1">
    <location>
        <begin position="14"/>
        <end position="47"/>
    </location>
</feature>
<dbReference type="GO" id="GO:0005524">
    <property type="term" value="F:ATP binding"/>
    <property type="evidence" value="ECO:0007669"/>
    <property type="project" value="InterPro"/>
</dbReference>
<accession>A0AA42CJW3</accession>
<dbReference type="EMBL" id="JAPDNT010000034">
    <property type="protein sequence ID" value="MCW3477302.1"/>
    <property type="molecule type" value="Genomic_DNA"/>
</dbReference>
<evidence type="ECO:0000313" key="2">
    <source>
        <dbReference type="EMBL" id="MCW3477302.1"/>
    </source>
</evidence>
<dbReference type="InterPro" id="IPR003439">
    <property type="entry name" value="ABC_transporter-like_ATP-bd"/>
</dbReference>
<reference evidence="2" key="1">
    <citation type="submission" date="2022-09" db="EMBL/GenBank/DDBJ databases">
        <title>Rhodovastum sp. nov. RN2-1 isolated from soil in Seongnam, South Korea.</title>
        <authorList>
            <person name="Le N.T."/>
        </authorList>
    </citation>
    <scope>NUCLEOTIDE SEQUENCE</scope>
    <source>
        <strain evidence="2">RN2-1</strain>
    </source>
</reference>
<dbReference type="GO" id="GO:0016887">
    <property type="term" value="F:ATP hydrolysis activity"/>
    <property type="evidence" value="ECO:0007669"/>
    <property type="project" value="InterPro"/>
</dbReference>
<dbReference type="Pfam" id="PF00005">
    <property type="entry name" value="ABC_tran"/>
    <property type="match status" value="1"/>
</dbReference>
<dbReference type="InterPro" id="IPR027417">
    <property type="entry name" value="P-loop_NTPase"/>
</dbReference>
<proteinExistence type="predicted"/>